<sequence>MKFIPIAFLLLFFGLGHVNAQSYTSDNIWTQEELDNANTARNTDYLNEEEKKIIFYMNLARTDGQKFFNTFFQDFANAYNIDMQRYSNYDDLKVNRKDKYYRGLEQDLREIKGLPLFSPDETLTWIAQQHAKDLSKNNKAGHNSSDGRTVKDRISKFYPRRAMAENLAFGFSKGLANVCMLLLDKNVPDLGHRKTILGTGYNLSLVGVNIKTHPGYRYCAVIDFISAPAAR</sequence>
<evidence type="ECO:0000313" key="3">
    <source>
        <dbReference type="EMBL" id="SEB16513.1"/>
    </source>
</evidence>
<name>A0A1H4H3V5_9SPHI</name>
<evidence type="ECO:0000256" key="1">
    <source>
        <dbReference type="SAM" id="SignalP"/>
    </source>
</evidence>
<dbReference type="CDD" id="cd05379">
    <property type="entry name" value="CAP_bacterial"/>
    <property type="match status" value="1"/>
</dbReference>
<reference evidence="3 4" key="1">
    <citation type="submission" date="2016-10" db="EMBL/GenBank/DDBJ databases">
        <authorList>
            <person name="de Groot N.N."/>
        </authorList>
    </citation>
    <scope>NUCLEOTIDE SEQUENCE [LARGE SCALE GENOMIC DNA]</scope>
    <source>
        <strain evidence="3 4">DSM 19033</strain>
    </source>
</reference>
<evidence type="ECO:0000259" key="2">
    <source>
        <dbReference type="Pfam" id="PF00188"/>
    </source>
</evidence>
<dbReference type="InterPro" id="IPR014044">
    <property type="entry name" value="CAP_dom"/>
</dbReference>
<dbReference type="AlphaFoldDB" id="A0A1H4H3V5"/>
<evidence type="ECO:0000313" key="4">
    <source>
        <dbReference type="Proteomes" id="UP000198850"/>
    </source>
</evidence>
<organism evidence="3 4">
    <name type="scientific">Pedobacter hartonius</name>
    <dbReference type="NCBI Taxonomy" id="425514"/>
    <lineage>
        <taxon>Bacteria</taxon>
        <taxon>Pseudomonadati</taxon>
        <taxon>Bacteroidota</taxon>
        <taxon>Sphingobacteriia</taxon>
        <taxon>Sphingobacteriales</taxon>
        <taxon>Sphingobacteriaceae</taxon>
        <taxon>Pedobacter</taxon>
    </lineage>
</organism>
<dbReference type="Proteomes" id="UP000198850">
    <property type="component" value="Unassembled WGS sequence"/>
</dbReference>
<accession>A0A1H4H3V5</accession>
<dbReference type="Gene3D" id="3.40.33.10">
    <property type="entry name" value="CAP"/>
    <property type="match status" value="1"/>
</dbReference>
<protein>
    <submittedName>
        <fullName evidence="3">Cysteine-rich secretory protein family protein</fullName>
    </submittedName>
</protein>
<keyword evidence="4" id="KW-1185">Reference proteome</keyword>
<dbReference type="PANTHER" id="PTHR31157">
    <property type="entry name" value="SCP DOMAIN-CONTAINING PROTEIN"/>
    <property type="match status" value="1"/>
</dbReference>
<dbReference type="SUPFAM" id="SSF55797">
    <property type="entry name" value="PR-1-like"/>
    <property type="match status" value="1"/>
</dbReference>
<dbReference type="OrthoDB" id="7550377at2"/>
<feature type="signal peptide" evidence="1">
    <location>
        <begin position="1"/>
        <end position="20"/>
    </location>
</feature>
<dbReference type="EMBL" id="FNRA01000013">
    <property type="protein sequence ID" value="SEB16513.1"/>
    <property type="molecule type" value="Genomic_DNA"/>
</dbReference>
<dbReference type="RefSeq" id="WP_090559537.1">
    <property type="nucleotide sequence ID" value="NZ_FNRA01000013.1"/>
</dbReference>
<proteinExistence type="predicted"/>
<dbReference type="InterPro" id="IPR035940">
    <property type="entry name" value="CAP_sf"/>
</dbReference>
<feature type="domain" description="SCP" evidence="2">
    <location>
        <begin position="107"/>
        <end position="221"/>
    </location>
</feature>
<dbReference type="PANTHER" id="PTHR31157:SF1">
    <property type="entry name" value="SCP DOMAIN-CONTAINING PROTEIN"/>
    <property type="match status" value="1"/>
</dbReference>
<feature type="chain" id="PRO_5011581658" evidence="1">
    <location>
        <begin position="21"/>
        <end position="231"/>
    </location>
</feature>
<gene>
    <name evidence="3" type="ORF">SAMN05443550_11356</name>
</gene>
<dbReference type="STRING" id="425514.SAMN05443550_11356"/>
<keyword evidence="1" id="KW-0732">Signal</keyword>
<dbReference type="Pfam" id="PF00188">
    <property type="entry name" value="CAP"/>
    <property type="match status" value="1"/>
</dbReference>